<proteinExistence type="predicted"/>
<evidence type="ECO:0000313" key="4">
    <source>
        <dbReference type="EMBL" id="EGC41953.1"/>
    </source>
</evidence>
<dbReference type="PROSITE" id="PS50157">
    <property type="entry name" value="ZINC_FINGER_C2H2_2"/>
    <property type="match status" value="1"/>
</dbReference>
<organism evidence="6">
    <name type="scientific">Ajellomyces capsulatus (strain H88)</name>
    <name type="common">Darling's disease fungus</name>
    <name type="synonym">Histoplasma capsulatum</name>
    <dbReference type="NCBI Taxonomy" id="544711"/>
    <lineage>
        <taxon>Eukaryota</taxon>
        <taxon>Fungi</taxon>
        <taxon>Dikarya</taxon>
        <taxon>Ascomycota</taxon>
        <taxon>Pezizomycotina</taxon>
        <taxon>Eurotiomycetes</taxon>
        <taxon>Eurotiomycetidae</taxon>
        <taxon>Onygenales</taxon>
        <taxon>Ajellomycetaceae</taxon>
        <taxon>Histoplasma</taxon>
    </lineage>
</organism>
<dbReference type="Pfam" id="PF11917">
    <property type="entry name" value="DUF3435"/>
    <property type="match status" value="1"/>
</dbReference>
<dbReference type="PANTHER" id="PTHR37535">
    <property type="entry name" value="FLUG DOMAIN PROTEIN"/>
    <property type="match status" value="1"/>
</dbReference>
<feature type="region of interest" description="Disordered" evidence="2">
    <location>
        <begin position="1"/>
        <end position="43"/>
    </location>
</feature>
<dbReference type="HOGENOM" id="CLU_015282_1_0_1"/>
<dbReference type="Gene3D" id="3.30.160.60">
    <property type="entry name" value="Classic Zinc Finger"/>
    <property type="match status" value="1"/>
</dbReference>
<feature type="compositionally biased region" description="Basic and acidic residues" evidence="2">
    <location>
        <begin position="610"/>
        <end position="630"/>
    </location>
</feature>
<dbReference type="PROSITE" id="PS00028">
    <property type="entry name" value="ZINC_FINGER_C2H2_1"/>
    <property type="match status" value="2"/>
</dbReference>
<keyword evidence="1" id="KW-0479">Metal-binding</keyword>
<name>F0U9R4_AJEC8</name>
<dbReference type="Proteomes" id="UP000008142">
    <property type="component" value="Unassembled WGS sequence"/>
</dbReference>
<dbReference type="GO" id="GO:0008270">
    <property type="term" value="F:zinc ion binding"/>
    <property type="evidence" value="ECO:0007669"/>
    <property type="project" value="UniProtKB-KW"/>
</dbReference>
<dbReference type="PANTHER" id="PTHR37535:SF2">
    <property type="entry name" value="FINGER DOMAIN PROTEIN, PUTATIVE (AFU_ORTHOLOGUE AFUA_6G09300)-RELATED"/>
    <property type="match status" value="1"/>
</dbReference>
<reference evidence="6" key="1">
    <citation type="submission" date="2008-07" db="EMBL/GenBank/DDBJ databases">
        <title>Annotation of Ajellomyces capsulatus strain H88.</title>
        <authorList>
            <person name="Champion M."/>
            <person name="Cuomo C."/>
            <person name="Ma L.-J."/>
            <person name="Henn M.R."/>
            <person name="Sil A."/>
            <person name="Goldman B."/>
            <person name="Young S.K."/>
            <person name="Kodira C.D."/>
            <person name="Zeng Q."/>
            <person name="Koehrsen M."/>
            <person name="Alvarado L."/>
            <person name="Berlin A."/>
            <person name="Borenstein D."/>
            <person name="Chen Z."/>
            <person name="Engels R."/>
            <person name="Freedman E."/>
            <person name="Gellesch M."/>
            <person name="Goldberg J."/>
            <person name="Griggs A."/>
            <person name="Gujja S."/>
            <person name="Heiman D."/>
            <person name="Hepburn T."/>
            <person name="Howarth C."/>
            <person name="Jen D."/>
            <person name="Larson L."/>
            <person name="Lewis B."/>
            <person name="Mehta T."/>
            <person name="Park D."/>
            <person name="Pearson M."/>
            <person name="Roberts A."/>
            <person name="Saif S."/>
            <person name="Shea T."/>
            <person name="Shenoy N."/>
            <person name="Sisk P."/>
            <person name="Stolte C."/>
            <person name="Sykes S."/>
            <person name="Walk T."/>
            <person name="White J."/>
            <person name="Yandava C."/>
            <person name="Klein B."/>
            <person name="McEwen J.G."/>
            <person name="Puccia R."/>
            <person name="Goldman G.H."/>
            <person name="Felipe M.S."/>
            <person name="Nino-Vega G."/>
            <person name="San-Blas G."/>
            <person name="Taylor J."/>
            <person name="Mendoza L."/>
            <person name="Galagan J."/>
            <person name="Nusbaum C."/>
            <person name="Birren B."/>
        </authorList>
    </citation>
    <scope>NUCLEOTIDE SEQUENCE [LARGE SCALE GENOMIC DNA]</scope>
    <source>
        <strain evidence="6">H88</strain>
    </source>
</reference>
<keyword evidence="1" id="KW-0863">Zinc-finger</keyword>
<dbReference type="EMBL" id="DS990636">
    <property type="protein sequence ID" value="EGC41953.1"/>
    <property type="molecule type" value="Genomic_DNA"/>
</dbReference>
<evidence type="ECO:0000256" key="2">
    <source>
        <dbReference type="SAM" id="MobiDB-lite"/>
    </source>
</evidence>
<evidence type="ECO:0000256" key="1">
    <source>
        <dbReference type="PROSITE-ProRule" id="PRU00042"/>
    </source>
</evidence>
<sequence>MHGAKGSNDTPLRQSLYEDPLDDTDEDLSDVPSDYGGSKQTKKLKLRARDRWQRYCAAKASEPAADPQWFDAEEALQGASAKDLHRFWNWVLGKLERGKGGRKLKGTKKTSSLKSDWKYFQGYYRKVTGNGISEKMSEDVRRGMRSLADKHGLDNQPRENIPVYIEDMVPFNQTILRTREKRFHLGLQRLLLCFYNMLGLFTVNRESAILNLRYKDLLLSVQRDPHGGPPVPTVDFRPEFIKRNLGMGKLNTFVLPEIIFDVSLVFSPHVFLFGFLFHAEAFENSSLRSMEDVRKLVPADGCQELPLPLKQEMDNWYIFCKVDVQDGQVRILRDTPMSAGTLDSQLKSMSEIHGFHNTFFSHQFRYGGGKLLDESGFVSDSQKNVIMNHATNRTFIAYYRTRRHTGLQEVMCGLEPNEVFSRALTRMSRWIDRRRPRYLTDAERASVEKDPELQATIRIREDLIDLYTRTRDAALVPLLQERQREVSNTRRRLRDQLMHKLRREFSRKQAVIDIERQLSGFGSALDDEGAREVLRTEFEMPPAQIHLLEKLLTWPTSDSLEDEWRRRNEAVEAVRRYCGFLEGGPLRGRPKRAIPPDGPPSADIPSQKKTRQEGRPSPPLEEKKCPAVEGHRARSTLDPLACFQCGKRYTQHVGVIRHFRTAHLKDRRCTPCDLALLREMDLRKHAAVVHGVSTRPHSIR</sequence>
<dbReference type="OMA" id="HRFLNWC"/>
<dbReference type="SMART" id="SM00355">
    <property type="entry name" value="ZnF_C2H2"/>
    <property type="match status" value="2"/>
</dbReference>
<dbReference type="STRING" id="544711.F0U9R4"/>
<reference evidence="5" key="2">
    <citation type="submission" date="2021-01" db="EMBL/GenBank/DDBJ databases">
        <title>Chromosome-level genome assembly of a human fungal pathogen reveals clustering of transcriptionally co-regulated genes.</title>
        <authorList>
            <person name="Voorhies M."/>
            <person name="Cohen S."/>
            <person name="Shea T.P."/>
            <person name="Petrus S."/>
            <person name="Munoz J.F."/>
            <person name="Poplawski S."/>
            <person name="Goldman W.E."/>
            <person name="Michael T."/>
            <person name="Cuomo C.A."/>
            <person name="Sil A."/>
            <person name="Beyhan S."/>
        </authorList>
    </citation>
    <scope>NUCLEOTIDE SEQUENCE</scope>
    <source>
        <strain evidence="5">H88</strain>
    </source>
</reference>
<dbReference type="OrthoDB" id="4206656at2759"/>
<evidence type="ECO:0000313" key="6">
    <source>
        <dbReference type="Proteomes" id="UP000008142"/>
    </source>
</evidence>
<evidence type="ECO:0000259" key="3">
    <source>
        <dbReference type="PROSITE" id="PS50157"/>
    </source>
</evidence>
<dbReference type="InterPro" id="IPR013087">
    <property type="entry name" value="Znf_C2H2_type"/>
</dbReference>
<feature type="compositionally biased region" description="Acidic residues" evidence="2">
    <location>
        <begin position="19"/>
        <end position="29"/>
    </location>
</feature>
<dbReference type="AlphaFoldDB" id="F0U9R4"/>
<evidence type="ECO:0000313" key="5">
    <source>
        <dbReference type="EMBL" id="QSS51621.1"/>
    </source>
</evidence>
<keyword evidence="1" id="KW-0862">Zinc</keyword>
<feature type="region of interest" description="Disordered" evidence="2">
    <location>
        <begin position="586"/>
        <end position="630"/>
    </location>
</feature>
<accession>F0U9R4</accession>
<dbReference type="InterPro" id="IPR021842">
    <property type="entry name" value="DUF3435"/>
</dbReference>
<dbReference type="EMBL" id="CP069103">
    <property type="protein sequence ID" value="QSS51621.1"/>
    <property type="molecule type" value="Genomic_DNA"/>
</dbReference>
<dbReference type="Proteomes" id="UP000663419">
    <property type="component" value="Chromosome 2"/>
</dbReference>
<protein>
    <submittedName>
        <fullName evidence="4">C2H2 finger domain-containing protein</fullName>
    </submittedName>
</protein>
<gene>
    <name evidence="4" type="ORF">HCEG_01315</name>
    <name evidence="5" type="ORF">I7I53_06988</name>
</gene>
<dbReference type="VEuPathDB" id="FungiDB:I7I53_06988"/>
<feature type="domain" description="C2H2-type" evidence="3">
    <location>
        <begin position="640"/>
        <end position="668"/>
    </location>
</feature>